<dbReference type="Pfam" id="PF00612">
    <property type="entry name" value="IQ"/>
    <property type="match status" value="2"/>
</dbReference>
<evidence type="ECO:0000256" key="2">
    <source>
        <dbReference type="ARBA" id="ARBA00024341"/>
    </source>
</evidence>
<dbReference type="PROSITE" id="PS50096">
    <property type="entry name" value="IQ"/>
    <property type="match status" value="2"/>
</dbReference>
<comment type="caution">
    <text evidence="4">The sequence shown here is derived from an EMBL/GenBank/DDBJ whole genome shotgun (WGS) entry which is preliminary data.</text>
</comment>
<keyword evidence="5" id="KW-1185">Reference proteome</keyword>
<dbReference type="PANTHER" id="PTHR32295">
    <property type="entry name" value="IQ-DOMAIN 5-RELATED"/>
    <property type="match status" value="1"/>
</dbReference>
<dbReference type="InterPro" id="IPR000048">
    <property type="entry name" value="IQ_motif_EF-hand-BS"/>
</dbReference>
<dbReference type="SUPFAM" id="SSF52540">
    <property type="entry name" value="P-loop containing nucleoside triphosphate hydrolases"/>
    <property type="match status" value="1"/>
</dbReference>
<keyword evidence="1" id="KW-0112">Calmodulin-binding</keyword>
<dbReference type="Proteomes" id="UP001603857">
    <property type="component" value="Unassembled WGS sequence"/>
</dbReference>
<comment type="function">
    <text evidence="3">May be involved in cooperative interactions with calmodulins or calmodulin-like proteins. Recruits calmodulin proteins to microtubules, thus being a potential scaffold in cellular signaling and trafficking. May associate with nucleic acids and regulate gene expression at the transcriptional or post-transcriptional level.</text>
</comment>
<evidence type="ECO:0000313" key="4">
    <source>
        <dbReference type="EMBL" id="KAL2333861.1"/>
    </source>
</evidence>
<name>A0ABD1MDI6_9FABA</name>
<dbReference type="CDD" id="cd23767">
    <property type="entry name" value="IQCD"/>
    <property type="match status" value="1"/>
</dbReference>
<dbReference type="PANTHER" id="PTHR32295:SF108">
    <property type="entry name" value="PROTEIN IQ-DOMAIN 20"/>
    <property type="match status" value="1"/>
</dbReference>
<organism evidence="4 5">
    <name type="scientific">Flemingia macrophylla</name>
    <dbReference type="NCBI Taxonomy" id="520843"/>
    <lineage>
        <taxon>Eukaryota</taxon>
        <taxon>Viridiplantae</taxon>
        <taxon>Streptophyta</taxon>
        <taxon>Embryophyta</taxon>
        <taxon>Tracheophyta</taxon>
        <taxon>Spermatophyta</taxon>
        <taxon>Magnoliopsida</taxon>
        <taxon>eudicotyledons</taxon>
        <taxon>Gunneridae</taxon>
        <taxon>Pentapetalae</taxon>
        <taxon>rosids</taxon>
        <taxon>fabids</taxon>
        <taxon>Fabales</taxon>
        <taxon>Fabaceae</taxon>
        <taxon>Papilionoideae</taxon>
        <taxon>50 kb inversion clade</taxon>
        <taxon>NPAAA clade</taxon>
        <taxon>indigoferoid/millettioid clade</taxon>
        <taxon>Phaseoleae</taxon>
        <taxon>Flemingia</taxon>
    </lineage>
</organism>
<accession>A0ABD1MDI6</accession>
<evidence type="ECO:0000256" key="3">
    <source>
        <dbReference type="ARBA" id="ARBA00045534"/>
    </source>
</evidence>
<dbReference type="Gene3D" id="1.20.5.190">
    <property type="match status" value="1"/>
</dbReference>
<dbReference type="GO" id="GO:0005516">
    <property type="term" value="F:calmodulin binding"/>
    <property type="evidence" value="ECO:0007669"/>
    <property type="project" value="UniProtKB-KW"/>
</dbReference>
<comment type="similarity">
    <text evidence="2">Belongs to the IQD family.</text>
</comment>
<sequence length="142" mass="16356">MGVSQKWFRNIVRGRFLRSSNKDIIPPRTSVSTHESEEAILRIRNEEFTFPTPIASVTKEVVAAIKIQACFRGHLARRAYRALKSLVKLQALVRGVWVRKQSRIAMQCMHALVRLQVRVRARQLLGSFDKQPPTNFQNMQAD</sequence>
<dbReference type="EMBL" id="JBGMDY010000005">
    <property type="protein sequence ID" value="KAL2333861.1"/>
    <property type="molecule type" value="Genomic_DNA"/>
</dbReference>
<dbReference type="SMART" id="SM00015">
    <property type="entry name" value="IQ"/>
    <property type="match status" value="2"/>
</dbReference>
<proteinExistence type="inferred from homology"/>
<evidence type="ECO:0000256" key="1">
    <source>
        <dbReference type="ARBA" id="ARBA00022860"/>
    </source>
</evidence>
<gene>
    <name evidence="4" type="ORF">Fmac_015074</name>
</gene>
<reference evidence="4 5" key="1">
    <citation type="submission" date="2024-08" db="EMBL/GenBank/DDBJ databases">
        <title>Insights into the chromosomal genome structure of Flemingia macrophylla.</title>
        <authorList>
            <person name="Ding Y."/>
            <person name="Zhao Y."/>
            <person name="Bi W."/>
            <person name="Wu M."/>
            <person name="Zhao G."/>
            <person name="Gong Y."/>
            <person name="Li W."/>
            <person name="Zhang P."/>
        </authorList>
    </citation>
    <scope>NUCLEOTIDE SEQUENCE [LARGE SCALE GENOMIC DNA]</scope>
    <source>
        <strain evidence="4">DYQJB</strain>
        <tissue evidence="4">Leaf</tissue>
    </source>
</reference>
<dbReference type="InterPro" id="IPR027417">
    <property type="entry name" value="P-loop_NTPase"/>
</dbReference>
<dbReference type="AlphaFoldDB" id="A0ABD1MDI6"/>
<evidence type="ECO:0000313" key="5">
    <source>
        <dbReference type="Proteomes" id="UP001603857"/>
    </source>
</evidence>
<protein>
    <submittedName>
        <fullName evidence="4">Uncharacterized protein</fullName>
    </submittedName>
</protein>